<keyword evidence="1" id="KW-0812">Transmembrane</keyword>
<feature type="transmembrane region" description="Helical" evidence="1">
    <location>
        <begin position="276"/>
        <end position="297"/>
    </location>
</feature>
<dbReference type="InterPro" id="IPR008526">
    <property type="entry name" value="YedI"/>
</dbReference>
<feature type="transmembrane region" description="Helical" evidence="1">
    <location>
        <begin position="96"/>
        <end position="114"/>
    </location>
</feature>
<dbReference type="Pfam" id="PF05661">
    <property type="entry name" value="DUF808"/>
    <property type="match status" value="1"/>
</dbReference>
<dbReference type="RefSeq" id="WP_197706901.1">
    <property type="nucleotide sequence ID" value="NZ_LT837803.1"/>
</dbReference>
<feature type="transmembrane region" description="Helical" evidence="1">
    <location>
        <begin position="179"/>
        <end position="201"/>
    </location>
</feature>
<dbReference type="GO" id="GO:0005886">
    <property type="term" value="C:plasma membrane"/>
    <property type="evidence" value="ECO:0007669"/>
    <property type="project" value="TreeGrafter"/>
</dbReference>
<dbReference type="PANTHER" id="PTHR30503:SF3">
    <property type="entry name" value="INNER MEMBRANE PROTEIN YEDI"/>
    <property type="match status" value="1"/>
</dbReference>
<evidence type="ECO:0000313" key="3">
    <source>
        <dbReference type="Proteomes" id="UP000242886"/>
    </source>
</evidence>
<dbReference type="PANTHER" id="PTHR30503">
    <property type="entry name" value="INNER MEMBRANE PROTEIN YEDI"/>
    <property type="match status" value="1"/>
</dbReference>
<evidence type="ECO:0000256" key="1">
    <source>
        <dbReference type="SAM" id="Phobius"/>
    </source>
</evidence>
<sequence length="302" mass="30726">MAYDIAALLKIIGASLDDAALAAKRMAATSLDDVGASTKTAAAKSAGVVIDDAAAMPQYAHGLQAARELPVVAKIALGSLANKAILIPGALLLSLYAPWVIPPLLAIGGLFLCIEGIEGLWEKFAPHAAAEKDQSEVLSPQEAERKKVREAIRTDGVLSAEIIVISLGTMMQAPLPQQALALVAVGLSITVGVYGAVALIVKMDDFGLALLARGISGNIASLRRAGQGLVDLMPKVLVGLSYLGTLAMLAVGGGILSHHIPHVAYLSELAGPLSGLLALLLGTGVGAAAGAVAALLLHAVRR</sequence>
<reference evidence="2" key="1">
    <citation type="submission" date="2017-03" db="EMBL/GenBank/DDBJ databases">
        <authorList>
            <consortium name="AG Boll"/>
        </authorList>
    </citation>
    <scope>NUCLEOTIDE SEQUENCE [LARGE SCALE GENOMIC DNA]</scope>
    <source>
        <strain evidence="2">Chol</strain>
    </source>
</reference>
<keyword evidence="1" id="KW-0472">Membrane</keyword>
<dbReference type="AlphaFoldDB" id="A0A7Z7HSA2"/>
<dbReference type="EMBL" id="LT837803">
    <property type="protein sequence ID" value="SMB28606.1"/>
    <property type="molecule type" value="Genomic_DNA"/>
</dbReference>
<feature type="transmembrane region" description="Helical" evidence="1">
    <location>
        <begin position="236"/>
        <end position="256"/>
    </location>
</feature>
<gene>
    <name evidence="2" type="primary">yedI</name>
    <name evidence="2" type="ORF">SDENCHOL_20664</name>
</gene>
<keyword evidence="1" id="KW-1133">Transmembrane helix</keyword>
<keyword evidence="3" id="KW-1185">Reference proteome</keyword>
<accession>A0A7Z7HSA2</accession>
<organism evidence="2 3">
    <name type="scientific">Sterolibacterium denitrificans</name>
    <dbReference type="NCBI Taxonomy" id="157592"/>
    <lineage>
        <taxon>Bacteria</taxon>
        <taxon>Pseudomonadati</taxon>
        <taxon>Pseudomonadota</taxon>
        <taxon>Betaproteobacteria</taxon>
        <taxon>Nitrosomonadales</taxon>
        <taxon>Sterolibacteriaceae</taxon>
        <taxon>Sterolibacterium</taxon>
    </lineage>
</organism>
<name>A0A7Z7HSA2_9PROT</name>
<dbReference type="PIRSF" id="PIRSF016660">
    <property type="entry name" value="YedI"/>
    <property type="match status" value="1"/>
</dbReference>
<protein>
    <submittedName>
        <fullName evidence="2">Inner membrane protein YedI</fullName>
    </submittedName>
</protein>
<proteinExistence type="predicted"/>
<dbReference type="Proteomes" id="UP000242886">
    <property type="component" value="Chromosome SDENCHOL"/>
</dbReference>
<evidence type="ECO:0000313" key="2">
    <source>
        <dbReference type="EMBL" id="SMB28606.1"/>
    </source>
</evidence>